<feature type="transmembrane region" description="Helical" evidence="1">
    <location>
        <begin position="36"/>
        <end position="56"/>
    </location>
</feature>
<dbReference type="SUPFAM" id="SSF56672">
    <property type="entry name" value="DNA/RNA polymerases"/>
    <property type="match status" value="1"/>
</dbReference>
<dbReference type="AlphaFoldDB" id="A0AAF0R166"/>
<dbReference type="Proteomes" id="UP001234989">
    <property type="component" value="Chromosome 5"/>
</dbReference>
<name>A0AAF0R166_SOLVR</name>
<protein>
    <submittedName>
        <fullName evidence="2">Uncharacterized protein</fullName>
    </submittedName>
</protein>
<dbReference type="InterPro" id="IPR043502">
    <property type="entry name" value="DNA/RNA_pol_sf"/>
</dbReference>
<evidence type="ECO:0000256" key="1">
    <source>
        <dbReference type="SAM" id="Phobius"/>
    </source>
</evidence>
<keyword evidence="1" id="KW-0812">Transmembrane</keyword>
<gene>
    <name evidence="2" type="ORF">MTR67_023074</name>
</gene>
<reference evidence="2" key="1">
    <citation type="submission" date="2023-08" db="EMBL/GenBank/DDBJ databases">
        <title>A de novo genome assembly of Solanum verrucosum Schlechtendal, a Mexican diploid species geographically isolated from the other diploid A-genome species in potato relatives.</title>
        <authorList>
            <person name="Hosaka K."/>
        </authorList>
    </citation>
    <scope>NUCLEOTIDE SEQUENCE</scope>
    <source>
        <tissue evidence="2">Young leaves</tissue>
    </source>
</reference>
<dbReference type="EMBL" id="CP133616">
    <property type="protein sequence ID" value="WMV29689.1"/>
    <property type="molecule type" value="Genomic_DNA"/>
</dbReference>
<evidence type="ECO:0000313" key="2">
    <source>
        <dbReference type="EMBL" id="WMV29689.1"/>
    </source>
</evidence>
<proteinExistence type="predicted"/>
<accession>A0AAF0R166</accession>
<organism evidence="2 3">
    <name type="scientific">Solanum verrucosum</name>
    <dbReference type="NCBI Taxonomy" id="315347"/>
    <lineage>
        <taxon>Eukaryota</taxon>
        <taxon>Viridiplantae</taxon>
        <taxon>Streptophyta</taxon>
        <taxon>Embryophyta</taxon>
        <taxon>Tracheophyta</taxon>
        <taxon>Spermatophyta</taxon>
        <taxon>Magnoliopsida</taxon>
        <taxon>eudicotyledons</taxon>
        <taxon>Gunneridae</taxon>
        <taxon>Pentapetalae</taxon>
        <taxon>asterids</taxon>
        <taxon>lamiids</taxon>
        <taxon>Solanales</taxon>
        <taxon>Solanaceae</taxon>
        <taxon>Solanoideae</taxon>
        <taxon>Solaneae</taxon>
        <taxon>Solanum</taxon>
    </lineage>
</organism>
<sequence length="132" mass="14862">MPISTKGQRASYASVIKSLLDHGCFYSGLDLICHTLYAPIYVATFVGVLVAVTHLYHDCFVLVMGLQTWKVFPIDLPTMPTDKDIDFCIDLEPDTHPISIPSYRMFSTKFREVKTQLHKLLDKGFVHPSGCP</sequence>
<keyword evidence="1" id="KW-0472">Membrane</keyword>
<evidence type="ECO:0000313" key="3">
    <source>
        <dbReference type="Proteomes" id="UP001234989"/>
    </source>
</evidence>
<keyword evidence="3" id="KW-1185">Reference proteome</keyword>
<keyword evidence="1" id="KW-1133">Transmembrane helix</keyword>
<dbReference type="Gene3D" id="3.10.10.10">
    <property type="entry name" value="HIV Type 1 Reverse Transcriptase, subunit A, domain 1"/>
    <property type="match status" value="1"/>
</dbReference>